<dbReference type="InterPro" id="IPR003423">
    <property type="entry name" value="OMP_efflux"/>
</dbReference>
<dbReference type="OrthoDB" id="188180at2"/>
<reference evidence="9 10" key="1">
    <citation type="submission" date="2017-03" db="EMBL/GenBank/DDBJ databases">
        <authorList>
            <person name="Safronova V.I."/>
            <person name="Sazanova A.L."/>
            <person name="Chirak E.R."/>
        </authorList>
    </citation>
    <scope>NUCLEOTIDE SEQUENCE [LARGE SCALE GENOMIC DNA]</scope>
    <source>
        <strain evidence="9 10">Opo-243</strain>
    </source>
</reference>
<evidence type="ECO:0000256" key="2">
    <source>
        <dbReference type="ARBA" id="ARBA00007613"/>
    </source>
</evidence>
<dbReference type="Gene3D" id="1.20.1600.10">
    <property type="entry name" value="Outer membrane efflux proteins (OEP)"/>
    <property type="match status" value="1"/>
</dbReference>
<dbReference type="Proteomes" id="UP000290819">
    <property type="component" value="Unassembled WGS sequence"/>
</dbReference>
<keyword evidence="3" id="KW-0813">Transport</keyword>
<evidence type="ECO:0000256" key="4">
    <source>
        <dbReference type="ARBA" id="ARBA00022452"/>
    </source>
</evidence>
<evidence type="ECO:0000256" key="1">
    <source>
        <dbReference type="ARBA" id="ARBA00004442"/>
    </source>
</evidence>
<comment type="caution">
    <text evidence="9">The sequence shown here is derived from an EMBL/GenBank/DDBJ whole genome shotgun (WGS) entry which is preliminary data.</text>
</comment>
<dbReference type="GO" id="GO:0015288">
    <property type="term" value="F:porin activity"/>
    <property type="evidence" value="ECO:0007669"/>
    <property type="project" value="TreeGrafter"/>
</dbReference>
<dbReference type="GO" id="GO:0015562">
    <property type="term" value="F:efflux transmembrane transporter activity"/>
    <property type="evidence" value="ECO:0007669"/>
    <property type="project" value="InterPro"/>
</dbReference>
<keyword evidence="6" id="KW-0472">Membrane</keyword>
<keyword evidence="7" id="KW-0998">Cell outer membrane</keyword>
<proteinExistence type="inferred from homology"/>
<dbReference type="SUPFAM" id="SSF56954">
    <property type="entry name" value="Outer membrane efflux proteins (OEP)"/>
    <property type="match status" value="1"/>
</dbReference>
<dbReference type="AlphaFoldDB" id="A0A4Q1ULN0"/>
<dbReference type="PANTHER" id="PTHR30026:SF20">
    <property type="entry name" value="OUTER MEMBRANE PROTEIN TOLC"/>
    <property type="match status" value="1"/>
</dbReference>
<keyword evidence="10" id="KW-1185">Reference proteome</keyword>
<accession>A0A4Q1ULN0</accession>
<comment type="subcellular location">
    <subcellularLocation>
        <location evidence="1">Cell outer membrane</location>
    </subcellularLocation>
</comment>
<evidence type="ECO:0000313" key="10">
    <source>
        <dbReference type="Proteomes" id="UP000290819"/>
    </source>
</evidence>
<protein>
    <recommendedName>
        <fullName evidence="11">TolC family protein</fullName>
    </recommendedName>
</protein>
<evidence type="ECO:0000256" key="8">
    <source>
        <dbReference type="SAM" id="MobiDB-lite"/>
    </source>
</evidence>
<keyword evidence="5" id="KW-0812">Transmembrane</keyword>
<organism evidence="9 10">
    <name type="scientific">Bradyrhizobium betae</name>
    <dbReference type="NCBI Taxonomy" id="244734"/>
    <lineage>
        <taxon>Bacteria</taxon>
        <taxon>Pseudomonadati</taxon>
        <taxon>Pseudomonadota</taxon>
        <taxon>Alphaproteobacteria</taxon>
        <taxon>Hyphomicrobiales</taxon>
        <taxon>Nitrobacteraceae</taxon>
        <taxon>Bradyrhizobium</taxon>
    </lineage>
</organism>
<feature type="region of interest" description="Disordered" evidence="8">
    <location>
        <begin position="32"/>
        <end position="54"/>
    </location>
</feature>
<evidence type="ECO:0000256" key="7">
    <source>
        <dbReference type="ARBA" id="ARBA00023237"/>
    </source>
</evidence>
<evidence type="ECO:0000256" key="6">
    <source>
        <dbReference type="ARBA" id="ARBA00023136"/>
    </source>
</evidence>
<dbReference type="GO" id="GO:1990281">
    <property type="term" value="C:efflux pump complex"/>
    <property type="evidence" value="ECO:0007669"/>
    <property type="project" value="TreeGrafter"/>
</dbReference>
<comment type="similarity">
    <text evidence="2">Belongs to the outer membrane factor (OMF) (TC 1.B.17) family.</text>
</comment>
<keyword evidence="4" id="KW-1134">Transmembrane beta strand</keyword>
<dbReference type="InterPro" id="IPR051906">
    <property type="entry name" value="TolC-like"/>
</dbReference>
<dbReference type="GO" id="GO:0009279">
    <property type="term" value="C:cell outer membrane"/>
    <property type="evidence" value="ECO:0007669"/>
    <property type="project" value="UniProtKB-SubCell"/>
</dbReference>
<evidence type="ECO:0000313" key="9">
    <source>
        <dbReference type="EMBL" id="RXT36374.1"/>
    </source>
</evidence>
<dbReference type="EMBL" id="MZXW01000050">
    <property type="protein sequence ID" value="RXT36374.1"/>
    <property type="molecule type" value="Genomic_DNA"/>
</dbReference>
<sequence>MTVARSVRLARLRRSCLTALLIASFHQTGVKGAERSNSTKRSSPASLQPSRITSGMTKGVPLSLADSIFIALRNNRSIKSAYVERIAQKFELRVAEDRFTPKVAVSGTAIRQNVGGIEVTSANVAPNASILLPTGATLGFAWNNSIVSGSGVQTQTSTADINMVQPLLRGGGVDVTLAPLRGARLEDKLNRLNLKKTVSETIAQVILAYRALLQAQEELKLSEAALSRSKDLVEVNRAMIQAGRMASVEIVQSEADVENQNIRVLQATKGLDDARLALLVLLSLDLATPAAATESTEPSRIAPDLPSMMQIALSERPDYLGQLLIIEQNKLGMTVAENEKLWDLSLFASGSFGRRNISGPAAIPGVQKIADTTIGVTFNAPLNDLRREQPAVQATATLQTSELQLASIRQGVELQIRSSINSINIQWKQLEAARRGVGLATRAVDIEREKLKVGRSSNVQVRLLESDLRNAEEQRLAAVVGYLNALTTIDLQLGTTLKTWRINLAD</sequence>
<name>A0A4Q1ULN0_9BRAD</name>
<dbReference type="Pfam" id="PF02321">
    <property type="entry name" value="OEP"/>
    <property type="match status" value="1"/>
</dbReference>
<evidence type="ECO:0008006" key="11">
    <source>
        <dbReference type="Google" id="ProtNLM"/>
    </source>
</evidence>
<evidence type="ECO:0000256" key="3">
    <source>
        <dbReference type="ARBA" id="ARBA00022448"/>
    </source>
</evidence>
<feature type="compositionally biased region" description="Polar residues" evidence="8">
    <location>
        <begin position="35"/>
        <end position="54"/>
    </location>
</feature>
<gene>
    <name evidence="9" type="ORF">B5V03_32400</name>
</gene>
<dbReference type="PANTHER" id="PTHR30026">
    <property type="entry name" value="OUTER MEMBRANE PROTEIN TOLC"/>
    <property type="match status" value="1"/>
</dbReference>
<evidence type="ECO:0000256" key="5">
    <source>
        <dbReference type="ARBA" id="ARBA00022692"/>
    </source>
</evidence>